<protein>
    <submittedName>
        <fullName evidence="2">Putative membrane protein</fullName>
    </submittedName>
</protein>
<reference evidence="2 3" key="1">
    <citation type="submission" date="2016-10" db="EMBL/GenBank/DDBJ databases">
        <authorList>
            <person name="de Groot N.N."/>
        </authorList>
    </citation>
    <scope>NUCLEOTIDE SEQUENCE [LARGE SCALE GENOMIC DNA]</scope>
    <source>
        <strain evidence="2 3">DSM 16859</strain>
    </source>
</reference>
<feature type="transmembrane region" description="Helical" evidence="1">
    <location>
        <begin position="35"/>
        <end position="51"/>
    </location>
</feature>
<gene>
    <name evidence="2" type="ORF">SAMN05443377_11320</name>
</gene>
<dbReference type="EMBL" id="FOGZ01000013">
    <property type="protein sequence ID" value="SER83694.1"/>
    <property type="molecule type" value="Genomic_DNA"/>
</dbReference>
<dbReference type="PANTHER" id="PTHR37309:SF1">
    <property type="entry name" value="SLR0284 PROTEIN"/>
    <property type="match status" value="1"/>
</dbReference>
<dbReference type="Proteomes" id="UP000198815">
    <property type="component" value="Unassembled WGS sequence"/>
</dbReference>
<evidence type="ECO:0000256" key="1">
    <source>
        <dbReference type="SAM" id="Phobius"/>
    </source>
</evidence>
<keyword evidence="1" id="KW-0812">Transmembrane</keyword>
<dbReference type="OrthoDB" id="9810847at2"/>
<name>A0A1H9SFD9_9ACTN</name>
<dbReference type="InterPro" id="IPR007165">
    <property type="entry name" value="Phage_holin_4_2"/>
</dbReference>
<keyword evidence="1" id="KW-0472">Membrane</keyword>
<keyword evidence="1" id="KW-1133">Transmembrane helix</keyword>
<feature type="transmembrane region" description="Helical" evidence="1">
    <location>
        <begin position="101"/>
        <end position="120"/>
    </location>
</feature>
<feature type="transmembrane region" description="Helical" evidence="1">
    <location>
        <begin position="58"/>
        <end position="81"/>
    </location>
</feature>
<dbReference type="PANTHER" id="PTHR37309">
    <property type="entry name" value="SLR0284 PROTEIN"/>
    <property type="match status" value="1"/>
</dbReference>
<evidence type="ECO:0000313" key="3">
    <source>
        <dbReference type="Proteomes" id="UP000198815"/>
    </source>
</evidence>
<organism evidence="2 3">
    <name type="scientific">Propionibacterium cyclohexanicum</name>
    <dbReference type="NCBI Taxonomy" id="64702"/>
    <lineage>
        <taxon>Bacteria</taxon>
        <taxon>Bacillati</taxon>
        <taxon>Actinomycetota</taxon>
        <taxon>Actinomycetes</taxon>
        <taxon>Propionibacteriales</taxon>
        <taxon>Propionibacteriaceae</taxon>
        <taxon>Propionibacterium</taxon>
    </lineage>
</organism>
<accession>A0A1H9SFD9</accession>
<dbReference type="AlphaFoldDB" id="A0A1H9SFD9"/>
<dbReference type="STRING" id="64702.SAMN05443377_11320"/>
<proteinExistence type="predicted"/>
<sequence>MLWRIVVNALAVAAASWLLPGITLRASDPVVQQGFTLVVVALVLGALNAFVKPILTFFGSCLIIMTLGIFLWVINAVLLMATSSICSALGVGWQVRDWNSAFGGALIISVVAMVLGRNYGRSR</sequence>
<dbReference type="Pfam" id="PF04020">
    <property type="entry name" value="Phage_holin_4_2"/>
    <property type="match status" value="1"/>
</dbReference>
<keyword evidence="3" id="KW-1185">Reference proteome</keyword>
<evidence type="ECO:0000313" key="2">
    <source>
        <dbReference type="EMBL" id="SER83694.1"/>
    </source>
</evidence>